<dbReference type="Gene3D" id="1.20.1050.80">
    <property type="entry name" value="VPS9 domain"/>
    <property type="match status" value="1"/>
</dbReference>
<feature type="compositionally biased region" description="Basic and acidic residues" evidence="1">
    <location>
        <begin position="953"/>
        <end position="962"/>
    </location>
</feature>
<comment type="caution">
    <text evidence="4">The sequence shown here is derived from an EMBL/GenBank/DDBJ whole genome shotgun (WGS) entry which is preliminary data.</text>
</comment>
<dbReference type="PANTHER" id="PTHR24170">
    <property type="entry name" value="ANKYRIN REPEAT DOMAIN-CONTAINING PROTEIN 27"/>
    <property type="match status" value="1"/>
</dbReference>
<evidence type="ECO:0000256" key="1">
    <source>
        <dbReference type="SAM" id="MobiDB-lite"/>
    </source>
</evidence>
<feature type="domain" description="PH" evidence="2">
    <location>
        <begin position="5"/>
        <end position="135"/>
    </location>
</feature>
<feature type="compositionally biased region" description="Polar residues" evidence="1">
    <location>
        <begin position="725"/>
        <end position="737"/>
    </location>
</feature>
<feature type="region of interest" description="Disordered" evidence="1">
    <location>
        <begin position="153"/>
        <end position="245"/>
    </location>
</feature>
<dbReference type="PROSITE" id="PS50003">
    <property type="entry name" value="PH_DOMAIN"/>
    <property type="match status" value="1"/>
</dbReference>
<organism evidence="4 5">
    <name type="scientific">Cymbomonas tetramitiformis</name>
    <dbReference type="NCBI Taxonomy" id="36881"/>
    <lineage>
        <taxon>Eukaryota</taxon>
        <taxon>Viridiplantae</taxon>
        <taxon>Chlorophyta</taxon>
        <taxon>Pyramimonadophyceae</taxon>
        <taxon>Pyramimonadales</taxon>
        <taxon>Pyramimonadaceae</taxon>
        <taxon>Cymbomonas</taxon>
    </lineage>
</organism>
<dbReference type="InterPro" id="IPR001849">
    <property type="entry name" value="PH_domain"/>
</dbReference>
<dbReference type="GO" id="GO:0000149">
    <property type="term" value="F:SNARE binding"/>
    <property type="evidence" value="ECO:0007669"/>
    <property type="project" value="TreeGrafter"/>
</dbReference>
<feature type="region of interest" description="Disordered" evidence="1">
    <location>
        <begin position="465"/>
        <end position="486"/>
    </location>
</feature>
<feature type="region of interest" description="Disordered" evidence="1">
    <location>
        <begin position="806"/>
        <end position="988"/>
    </location>
</feature>
<evidence type="ECO:0000313" key="5">
    <source>
        <dbReference type="Proteomes" id="UP001190700"/>
    </source>
</evidence>
<feature type="region of interest" description="Disordered" evidence="1">
    <location>
        <begin position="667"/>
        <end position="687"/>
    </location>
</feature>
<dbReference type="Pfam" id="PF02204">
    <property type="entry name" value="VPS9"/>
    <property type="match status" value="1"/>
</dbReference>
<feature type="compositionally biased region" description="Low complexity" evidence="1">
    <location>
        <begin position="178"/>
        <end position="232"/>
    </location>
</feature>
<dbReference type="GO" id="GO:0005085">
    <property type="term" value="F:guanyl-nucleotide exchange factor activity"/>
    <property type="evidence" value="ECO:0007669"/>
    <property type="project" value="TreeGrafter"/>
</dbReference>
<protein>
    <recommendedName>
        <fullName evidence="6">VPS9 domain-containing protein</fullName>
    </recommendedName>
</protein>
<dbReference type="InterPro" id="IPR003123">
    <property type="entry name" value="VPS9"/>
</dbReference>
<dbReference type="SUPFAM" id="SSF50729">
    <property type="entry name" value="PH domain-like"/>
    <property type="match status" value="1"/>
</dbReference>
<name>A0AAE0L412_9CHLO</name>
<evidence type="ECO:0000259" key="2">
    <source>
        <dbReference type="PROSITE" id="PS50003"/>
    </source>
</evidence>
<accession>A0AAE0L412</accession>
<feature type="compositionally biased region" description="Acidic residues" evidence="1">
    <location>
        <begin position="896"/>
        <end position="910"/>
    </location>
</feature>
<dbReference type="GO" id="GO:0045022">
    <property type="term" value="P:early endosome to late endosome transport"/>
    <property type="evidence" value="ECO:0007669"/>
    <property type="project" value="TreeGrafter"/>
</dbReference>
<feature type="region of interest" description="Disordered" evidence="1">
    <location>
        <begin position="707"/>
        <end position="737"/>
    </location>
</feature>
<reference evidence="4 5" key="1">
    <citation type="journal article" date="2015" name="Genome Biol. Evol.">
        <title>Comparative Genomics of a Bacterivorous Green Alga Reveals Evolutionary Causalities and Consequences of Phago-Mixotrophic Mode of Nutrition.</title>
        <authorList>
            <person name="Burns J.A."/>
            <person name="Paasch A."/>
            <person name="Narechania A."/>
            <person name="Kim E."/>
        </authorList>
    </citation>
    <scope>NUCLEOTIDE SEQUENCE [LARGE SCALE GENOMIC DNA]</scope>
    <source>
        <strain evidence="4 5">PLY_AMNH</strain>
    </source>
</reference>
<dbReference type="GO" id="GO:0097422">
    <property type="term" value="C:tubular endosome"/>
    <property type="evidence" value="ECO:0007669"/>
    <property type="project" value="TreeGrafter"/>
</dbReference>
<keyword evidence="5" id="KW-1185">Reference proteome</keyword>
<dbReference type="EMBL" id="LGRX02010045">
    <property type="protein sequence ID" value="KAK3271052.1"/>
    <property type="molecule type" value="Genomic_DNA"/>
</dbReference>
<dbReference type="PANTHER" id="PTHR24170:SF1">
    <property type="entry name" value="DOMAIN PROTEIN, PUTATIVE (AFU_ORTHOLOGUE AFUA_1G09870)-RELATED"/>
    <property type="match status" value="1"/>
</dbReference>
<dbReference type="GO" id="GO:0005770">
    <property type="term" value="C:late endosome"/>
    <property type="evidence" value="ECO:0007669"/>
    <property type="project" value="TreeGrafter"/>
</dbReference>
<dbReference type="PROSITE" id="PS51205">
    <property type="entry name" value="VPS9"/>
    <property type="match status" value="1"/>
</dbReference>
<feature type="compositionally biased region" description="Low complexity" evidence="1">
    <location>
        <begin position="570"/>
        <end position="591"/>
    </location>
</feature>
<dbReference type="AlphaFoldDB" id="A0AAE0L412"/>
<dbReference type="SUPFAM" id="SSF109993">
    <property type="entry name" value="VPS9 domain"/>
    <property type="match status" value="1"/>
</dbReference>
<feature type="domain" description="VPS9" evidence="3">
    <location>
        <begin position="390"/>
        <end position="561"/>
    </location>
</feature>
<dbReference type="Gene3D" id="2.30.29.30">
    <property type="entry name" value="Pleckstrin-homology domain (PH domain)/Phosphotyrosine-binding domain (PTB)"/>
    <property type="match status" value="1"/>
</dbReference>
<evidence type="ECO:0000259" key="3">
    <source>
        <dbReference type="PROSITE" id="PS51205"/>
    </source>
</evidence>
<evidence type="ECO:0008006" key="6">
    <source>
        <dbReference type="Google" id="ProtNLM"/>
    </source>
</evidence>
<sequence>MNTQPETRSGWLRKRGRMNKAWKRRYFVLSEGFLRYYSDANCASQRGAMEVRKAEVTLQGPVFEESRSIFKAHSENPGSRRATAMWGSSRTIPPVPPKMVGYFFTVQTENRVLELQADTEREALEWKETVEGMEYIRSALSFSERERMIEERAKRERSLTEVISSGSSPMLDDDSPTSQASSNQSRMSSPSMASIAFTESSSDFFRPRSSSSMTDLTISSSITSTPSWGSSSGEPIDQRLSSTESAQSKEGLDALLVKTGSGVLDDHFVESTLQPWEADLNTHAGCVNFLTGFPGAQPALSQGIRLCEHFVRVYNMGKLELGEELRLEAWKGTVRRLVKATVEDVLKAGGELATCDLCYERLQQVQMAVETFLFDKIHWKIFRELTVMYREKNLRLTKNLERLQQVDPEKLGITAEHGFALDGGAIHAFSKISSSSNPIEQSVCLQVTIRCMLAEIEKAIKRAQEEAAQRSRDTDDDGRRTSVDRKISEKMLPSTDDILSLILLLLIRTKVPHLFSHIAYIEHFLYVHDPSESSKGELGFHLTNFMVASEYLVSEGIQRIIEDSEAEQAAAALDAQAEQESPAGSSGAAQESAEDSALPDGAGSPSAPDTEVDPATAVDAGRETEASMDDSESPAELRTRHRSRKSVVEKDRPEELVCIARATSLLSASSTSASSTPRTPMDGEEISLRSRSSTMYSITMEAPAVRAAQLASSPRRGSIDEDGNLQCSPRSPADRSQSITLEGHAVYHTDLSPTHSPLAPAPVVVASLVWRGEDGRSEDDRLEELTAEEAAAESLWTRMLQELGVAAEPPAHSASTSSPEPAVRGSGLPRLGTPSRLSRVTPAAPDKPNVAGGAAPFAMDAGCEAKGSAESMPSRMATQMGSRPLNLGGRGGWGWEDLELAADAGGELEDPAGAPERPRLSLGSPGRRRSLSDGCRGPGKEPRSPRSPHRSRRESAEHRQDVELAQISPTSSGECLDPATWRRGSLEGVDYDSVRTTAYTPRHGSAPECLAQGRSKWVVLLVHTLGSSTG</sequence>
<dbReference type="InterPro" id="IPR011993">
    <property type="entry name" value="PH-like_dom_sf"/>
</dbReference>
<feature type="region of interest" description="Disordered" evidence="1">
    <location>
        <begin position="570"/>
        <end position="651"/>
    </location>
</feature>
<dbReference type="GO" id="GO:0005769">
    <property type="term" value="C:early endosome"/>
    <property type="evidence" value="ECO:0007669"/>
    <property type="project" value="TreeGrafter"/>
</dbReference>
<dbReference type="SMART" id="SM00233">
    <property type="entry name" value="PH"/>
    <property type="match status" value="1"/>
</dbReference>
<dbReference type="Pfam" id="PF00169">
    <property type="entry name" value="PH"/>
    <property type="match status" value="1"/>
</dbReference>
<feature type="compositionally biased region" description="Low complexity" evidence="1">
    <location>
        <begin position="667"/>
        <end position="680"/>
    </location>
</feature>
<dbReference type="InterPro" id="IPR037191">
    <property type="entry name" value="VPS9_dom_sf"/>
</dbReference>
<dbReference type="Proteomes" id="UP001190700">
    <property type="component" value="Unassembled WGS sequence"/>
</dbReference>
<dbReference type="GO" id="GO:0005886">
    <property type="term" value="C:plasma membrane"/>
    <property type="evidence" value="ECO:0007669"/>
    <property type="project" value="TreeGrafter"/>
</dbReference>
<gene>
    <name evidence="4" type="ORF">CYMTET_20580</name>
</gene>
<proteinExistence type="predicted"/>
<dbReference type="InterPro" id="IPR051248">
    <property type="entry name" value="UPF0507/Ank_repeat_27"/>
</dbReference>
<evidence type="ECO:0000313" key="4">
    <source>
        <dbReference type="EMBL" id="KAK3271052.1"/>
    </source>
</evidence>
<dbReference type="GO" id="GO:0030133">
    <property type="term" value="C:transport vesicle"/>
    <property type="evidence" value="ECO:0007669"/>
    <property type="project" value="TreeGrafter"/>
</dbReference>